<dbReference type="InterPro" id="IPR001279">
    <property type="entry name" value="Metallo-B-lactamas"/>
</dbReference>
<protein>
    <recommendedName>
        <fullName evidence="1">Metallo-beta-lactamase domain-containing protein</fullName>
    </recommendedName>
</protein>
<reference evidence="2" key="1">
    <citation type="submission" date="2020-10" db="EMBL/GenBank/DDBJ databases">
        <title>Taxonomic study of unclassified bacteria belonging to the class Ktedonobacteria.</title>
        <authorList>
            <person name="Yabe S."/>
            <person name="Wang C.M."/>
            <person name="Zheng Y."/>
            <person name="Sakai Y."/>
            <person name="Cavaletti L."/>
            <person name="Monciardini P."/>
            <person name="Donadio S."/>
        </authorList>
    </citation>
    <scope>NUCLEOTIDE SEQUENCE</scope>
    <source>
        <strain evidence="2">ID150040</strain>
    </source>
</reference>
<dbReference type="PANTHER" id="PTHR13754:SF13">
    <property type="entry name" value="METALLO-BETA-LACTAMASE SUPERFAMILY PROTEIN (AFU_ORTHOLOGUE AFUA_3G07630)"/>
    <property type="match status" value="1"/>
</dbReference>
<evidence type="ECO:0000313" key="3">
    <source>
        <dbReference type="Proteomes" id="UP000597444"/>
    </source>
</evidence>
<dbReference type="InterPro" id="IPR052926">
    <property type="entry name" value="Metallo-beta-lactamase_dom"/>
</dbReference>
<organism evidence="2 3">
    <name type="scientific">Reticulibacter mediterranei</name>
    <dbReference type="NCBI Taxonomy" id="2778369"/>
    <lineage>
        <taxon>Bacteria</taxon>
        <taxon>Bacillati</taxon>
        <taxon>Chloroflexota</taxon>
        <taxon>Ktedonobacteria</taxon>
        <taxon>Ktedonobacterales</taxon>
        <taxon>Reticulibacteraceae</taxon>
        <taxon>Reticulibacter</taxon>
    </lineage>
</organism>
<gene>
    <name evidence="2" type="ORF">KSF_087960</name>
</gene>
<dbReference type="RefSeq" id="WP_220209444.1">
    <property type="nucleotide sequence ID" value="NZ_BNJK01000002.1"/>
</dbReference>
<comment type="caution">
    <text evidence="2">The sequence shown here is derived from an EMBL/GenBank/DDBJ whole genome shotgun (WGS) entry which is preliminary data.</text>
</comment>
<dbReference type="CDD" id="cd07713">
    <property type="entry name" value="DHPS-like_MBL-fold"/>
    <property type="match status" value="1"/>
</dbReference>
<sequence>MLPLIDWYAARGDLETESGVSYLIRADATTILFDLGLNRKGTQDPPLLRNMARLDIDPAEIDFVMWSHPHGDHIGGFKNQFARQAIVRQQHDPLAGKPVYTTIPLRLTQGRSILIQAPRLLAPGIATTGPLSRALFLMGYVQEQALAVNVKGKGLVLLVGCGHPGIEALIERAEHLFATPVYGVIGGLHFPVTDDRAHVGPFRFQQLLGSPTLPWQPLSKQAVKQTIAYLKARDIHYIAPSAHDTCDWSLRAFEEAFGDDYHPLKVGETLTIEEEHGGQQSNL</sequence>
<proteinExistence type="predicted"/>
<name>A0A8J3IR58_9CHLR</name>
<dbReference type="EMBL" id="BNJK01000002">
    <property type="protein sequence ID" value="GHO98748.1"/>
    <property type="molecule type" value="Genomic_DNA"/>
</dbReference>
<evidence type="ECO:0000259" key="1">
    <source>
        <dbReference type="Pfam" id="PF00753"/>
    </source>
</evidence>
<evidence type="ECO:0000313" key="2">
    <source>
        <dbReference type="EMBL" id="GHO98748.1"/>
    </source>
</evidence>
<dbReference type="GO" id="GO:0016740">
    <property type="term" value="F:transferase activity"/>
    <property type="evidence" value="ECO:0007669"/>
    <property type="project" value="TreeGrafter"/>
</dbReference>
<dbReference type="Proteomes" id="UP000597444">
    <property type="component" value="Unassembled WGS sequence"/>
</dbReference>
<dbReference type="PANTHER" id="PTHR13754">
    <property type="entry name" value="METALLO-BETA-LACTAMASE SUPERFAMILY PROTEIN"/>
    <property type="match status" value="1"/>
</dbReference>
<dbReference type="SUPFAM" id="SSF56281">
    <property type="entry name" value="Metallo-hydrolase/oxidoreductase"/>
    <property type="match status" value="1"/>
</dbReference>
<keyword evidence="3" id="KW-1185">Reference proteome</keyword>
<dbReference type="Gene3D" id="3.60.15.10">
    <property type="entry name" value="Ribonuclease Z/Hydroxyacylglutathione hydrolase-like"/>
    <property type="match status" value="1"/>
</dbReference>
<dbReference type="InterPro" id="IPR041712">
    <property type="entry name" value="DHPS-like_MBL-fold"/>
</dbReference>
<accession>A0A8J3IR58</accession>
<feature type="domain" description="Metallo-beta-lactamase" evidence="1">
    <location>
        <begin position="18"/>
        <end position="77"/>
    </location>
</feature>
<dbReference type="InterPro" id="IPR036866">
    <property type="entry name" value="RibonucZ/Hydroxyglut_hydro"/>
</dbReference>
<dbReference type="Pfam" id="PF00753">
    <property type="entry name" value="Lactamase_B"/>
    <property type="match status" value="1"/>
</dbReference>
<dbReference type="AlphaFoldDB" id="A0A8J3IR58"/>